<dbReference type="EMBL" id="JADBGQ010000001">
    <property type="protein sequence ID" value="KAG5414832.1"/>
    <property type="molecule type" value="Genomic_DNA"/>
</dbReference>
<evidence type="ECO:0000313" key="4">
    <source>
        <dbReference type="Proteomes" id="UP000823674"/>
    </source>
</evidence>
<protein>
    <submittedName>
        <fullName evidence="3">Uncharacterized protein</fullName>
    </submittedName>
</protein>
<name>A0ABQ7NWQ5_BRACM</name>
<comment type="caution">
    <text evidence="3">The sequence shown here is derived from an EMBL/GenBank/DDBJ whole genome shotgun (WGS) entry which is preliminary data.</text>
</comment>
<feature type="region of interest" description="Disordered" evidence="1">
    <location>
        <begin position="402"/>
        <end position="440"/>
    </location>
</feature>
<feature type="region of interest" description="Disordered" evidence="1">
    <location>
        <begin position="1"/>
        <end position="61"/>
    </location>
</feature>
<evidence type="ECO:0000256" key="1">
    <source>
        <dbReference type="SAM" id="MobiDB-lite"/>
    </source>
</evidence>
<dbReference type="EMBL" id="JADBGQ010000001">
    <property type="protein sequence ID" value="KAG5415287.1"/>
    <property type="molecule type" value="Genomic_DNA"/>
</dbReference>
<keyword evidence="4" id="KW-1185">Reference proteome</keyword>
<evidence type="ECO:0000313" key="2">
    <source>
        <dbReference type="EMBL" id="KAG5414832.1"/>
    </source>
</evidence>
<gene>
    <name evidence="3" type="primary">A01g507500.1_BraROA</name>
    <name evidence="2" type="synonym">A01g505670.1_BraROA</name>
    <name evidence="2" type="ORF">IGI04_002399</name>
    <name evidence="3" type="ORF">IGI04_002854</name>
</gene>
<proteinExistence type="predicted"/>
<reference evidence="3 4" key="1">
    <citation type="submission" date="2021-03" db="EMBL/GenBank/DDBJ databases">
        <authorList>
            <person name="King G.J."/>
            <person name="Bancroft I."/>
            <person name="Baten A."/>
            <person name="Bloomfield J."/>
            <person name="Borpatragohain P."/>
            <person name="He Z."/>
            <person name="Irish N."/>
            <person name="Irwin J."/>
            <person name="Liu K."/>
            <person name="Mauleon R.P."/>
            <person name="Moore J."/>
            <person name="Morris R."/>
            <person name="Ostergaard L."/>
            <person name="Wang B."/>
            <person name="Wells R."/>
        </authorList>
    </citation>
    <scope>NUCLEOTIDE SEQUENCE [LARGE SCALE GENOMIC DNA]</scope>
    <source>
        <strain evidence="3">R-o-18</strain>
        <tissue evidence="3">Leaf</tissue>
    </source>
</reference>
<evidence type="ECO:0000313" key="3">
    <source>
        <dbReference type="EMBL" id="KAG5415287.1"/>
    </source>
</evidence>
<feature type="compositionally biased region" description="Basic and acidic residues" evidence="1">
    <location>
        <begin position="1"/>
        <end position="10"/>
    </location>
</feature>
<organism evidence="3 4">
    <name type="scientific">Brassica rapa subsp. trilocularis</name>
    <dbReference type="NCBI Taxonomy" id="1813537"/>
    <lineage>
        <taxon>Eukaryota</taxon>
        <taxon>Viridiplantae</taxon>
        <taxon>Streptophyta</taxon>
        <taxon>Embryophyta</taxon>
        <taxon>Tracheophyta</taxon>
        <taxon>Spermatophyta</taxon>
        <taxon>Magnoliopsida</taxon>
        <taxon>eudicotyledons</taxon>
        <taxon>Gunneridae</taxon>
        <taxon>Pentapetalae</taxon>
        <taxon>rosids</taxon>
        <taxon>malvids</taxon>
        <taxon>Brassicales</taxon>
        <taxon>Brassicaceae</taxon>
        <taxon>Brassiceae</taxon>
        <taxon>Brassica</taxon>
    </lineage>
</organism>
<dbReference type="Proteomes" id="UP000823674">
    <property type="component" value="Chromosome A01"/>
</dbReference>
<accession>A0ABQ7NWQ5</accession>
<sequence length="552" mass="64514">MPKIDVERLNALRLKPKPSENPPETVRTPSDDGADPMEVNRVPMGRTLRKRKEKVDEDYEEERAIEQRAILEDEDTLLHHSSWKKKSPLIDRNFSTSIDIQLHHPSRLRASTDIPYYPLIDTNVDYARDGNYSIGSWADDHYHESYAVETAYRDQGADELHEGFTYEELLNMDPDGYTKAIDGRTLHVSREDIAYILQTANGADNLFVQQQNILEHQQKVTKEFYDTAGGIDKRFKQKYRHPNRPSIDVDVPTLVDKRPKFGRRAFDFFGTRRFYWEEKNEYGINKDDQGYARDIDGHTIRDHNNDIRRLLKRASRDEPNYICLLEHARSFSQTKLVPEIYTKDKINEMFSGVCGEQEKNKGDLQMKLDGVYYPLNDSISWITTCMEEMRQDIARIQRATNVSRTTSIDKHRQASIDSRLPESIDNRLPASVDDNPQNSHTMKSYSKELVEIQSYIARRPEASSSTDRRNNKSTDIHRPEILADTYATLMRHQFNLESLGDRLQKIEDATTIMKDKWRRGDEAMRDFTDTWFDKRKEEMETCFATSASFQHY</sequence>
<feature type="compositionally biased region" description="Basic and acidic residues" evidence="1">
    <location>
        <begin position="407"/>
        <end position="425"/>
    </location>
</feature>